<dbReference type="PROSITE" id="PS50943">
    <property type="entry name" value="HTH_CROC1"/>
    <property type="match status" value="1"/>
</dbReference>
<dbReference type="Gene3D" id="1.10.260.40">
    <property type="entry name" value="lambda repressor-like DNA-binding domains"/>
    <property type="match status" value="1"/>
</dbReference>
<organism evidence="4 5">
    <name type="scientific">Taibaiella lutea</name>
    <dbReference type="NCBI Taxonomy" id="2608001"/>
    <lineage>
        <taxon>Bacteria</taxon>
        <taxon>Pseudomonadati</taxon>
        <taxon>Bacteroidota</taxon>
        <taxon>Chitinophagia</taxon>
        <taxon>Chitinophagales</taxon>
        <taxon>Chitinophagaceae</taxon>
        <taxon>Taibaiella</taxon>
    </lineage>
</organism>
<proteinExistence type="predicted"/>
<evidence type="ECO:0000256" key="2">
    <source>
        <dbReference type="SAM" id="Coils"/>
    </source>
</evidence>
<evidence type="ECO:0000313" key="4">
    <source>
        <dbReference type="EMBL" id="KAA5537048.1"/>
    </source>
</evidence>
<accession>A0A5M6CP77</accession>
<evidence type="ECO:0000313" key="5">
    <source>
        <dbReference type="Proteomes" id="UP000323632"/>
    </source>
</evidence>
<dbReference type="InterPro" id="IPR010982">
    <property type="entry name" value="Lambda_DNA-bd_dom_sf"/>
</dbReference>
<dbReference type="GO" id="GO:0003677">
    <property type="term" value="F:DNA binding"/>
    <property type="evidence" value="ECO:0007669"/>
    <property type="project" value="UniProtKB-KW"/>
</dbReference>
<keyword evidence="5" id="KW-1185">Reference proteome</keyword>
<protein>
    <submittedName>
        <fullName evidence="4">Helix-turn-helix transcriptional regulator</fullName>
    </submittedName>
</protein>
<name>A0A5M6CP77_9BACT</name>
<dbReference type="RefSeq" id="WP_150031624.1">
    <property type="nucleotide sequence ID" value="NZ_VWSH01000001.1"/>
</dbReference>
<dbReference type="SUPFAM" id="SSF47413">
    <property type="entry name" value="lambda repressor-like DNA-binding domains"/>
    <property type="match status" value="1"/>
</dbReference>
<evidence type="ECO:0000256" key="1">
    <source>
        <dbReference type="ARBA" id="ARBA00023125"/>
    </source>
</evidence>
<feature type="coiled-coil region" evidence="2">
    <location>
        <begin position="89"/>
        <end position="123"/>
    </location>
</feature>
<gene>
    <name evidence="4" type="ORF">F0919_05075</name>
</gene>
<reference evidence="4 5" key="1">
    <citation type="submission" date="2019-09" db="EMBL/GenBank/DDBJ databases">
        <title>Genome sequence and assembly of Taibaiella sp.</title>
        <authorList>
            <person name="Chhetri G."/>
        </authorList>
    </citation>
    <scope>NUCLEOTIDE SEQUENCE [LARGE SCALE GENOMIC DNA]</scope>
    <source>
        <strain evidence="4 5">KVB11</strain>
    </source>
</reference>
<dbReference type="SMART" id="SM00530">
    <property type="entry name" value="HTH_XRE"/>
    <property type="match status" value="1"/>
</dbReference>
<keyword evidence="2" id="KW-0175">Coiled coil</keyword>
<dbReference type="InterPro" id="IPR001387">
    <property type="entry name" value="Cro/C1-type_HTH"/>
</dbReference>
<dbReference type="Proteomes" id="UP000323632">
    <property type="component" value="Unassembled WGS sequence"/>
</dbReference>
<sequence>MDISEKLKILREAHNYTQQYVADVLEISPNTYSLMERNSEGIKIDRLRRLADLYKLSLVDLISLSDHHFFGTVTNSAVHNVSDAITINNGIAEEERKIYKETIARLEEQNNKLMNLIDCLSNKIK</sequence>
<dbReference type="EMBL" id="VWSH01000001">
    <property type="protein sequence ID" value="KAA5537048.1"/>
    <property type="molecule type" value="Genomic_DNA"/>
</dbReference>
<comment type="caution">
    <text evidence="4">The sequence shown here is derived from an EMBL/GenBank/DDBJ whole genome shotgun (WGS) entry which is preliminary data.</text>
</comment>
<evidence type="ECO:0000259" key="3">
    <source>
        <dbReference type="PROSITE" id="PS50943"/>
    </source>
</evidence>
<dbReference type="CDD" id="cd00093">
    <property type="entry name" value="HTH_XRE"/>
    <property type="match status" value="1"/>
</dbReference>
<keyword evidence="1" id="KW-0238">DNA-binding</keyword>
<dbReference type="Pfam" id="PF01381">
    <property type="entry name" value="HTH_3"/>
    <property type="match status" value="1"/>
</dbReference>
<dbReference type="PANTHER" id="PTHR46558">
    <property type="entry name" value="TRACRIPTIONAL REGULATORY PROTEIN-RELATED-RELATED"/>
    <property type="match status" value="1"/>
</dbReference>
<feature type="domain" description="HTH cro/C1-type" evidence="3">
    <location>
        <begin position="7"/>
        <end position="61"/>
    </location>
</feature>
<dbReference type="AlphaFoldDB" id="A0A5M6CP77"/>
<dbReference type="PANTHER" id="PTHR46558:SF4">
    <property type="entry name" value="DNA-BIDING PHAGE PROTEIN"/>
    <property type="match status" value="1"/>
</dbReference>